<accession>A0ACC6M7B0</accession>
<protein>
    <submittedName>
        <fullName evidence="1">TetR/AcrR family transcriptional regulator</fullName>
    </submittedName>
</protein>
<reference evidence="1" key="1">
    <citation type="submission" date="2023-11" db="EMBL/GenBank/DDBJ databases">
        <title>Gracilibacillus pellucida a moderately halophilic bacterium isolated from saline soil in Xinjiang province.</title>
        <authorList>
            <person name="Zhang Z."/>
            <person name="Tan F."/>
            <person name="Wang Y."/>
            <person name="Xia M."/>
        </authorList>
    </citation>
    <scope>NUCLEOTIDE SEQUENCE</scope>
    <source>
        <strain evidence="1">S3-1-1</strain>
    </source>
</reference>
<keyword evidence="2" id="KW-1185">Reference proteome</keyword>
<sequence>MDGFKKRTEQKMKNILETSLQLFTEKGIKNVPIATIAREANVSQVTIYNYFESKNNLIYETMVYFVEREYQKFQDVMDSDLRFPQKIEAFVFNKTQDAVKINEELYQYIMNSFTTEGSFLARMYQEKTIPLFTQLIDEGKQSGYIDPNISNTAIMMYIQMFTEYMKKDEAVEQILPLTEDVTKLFFYGLMGKRD</sequence>
<dbReference type="EMBL" id="JAWZSR010000007">
    <property type="protein sequence ID" value="MDX8046870.1"/>
    <property type="molecule type" value="Genomic_DNA"/>
</dbReference>
<name>A0ACC6M7B0_9BACI</name>
<organism evidence="1 2">
    <name type="scientific">Gracilibacillus pellucidus</name>
    <dbReference type="NCBI Taxonomy" id="3095368"/>
    <lineage>
        <taxon>Bacteria</taxon>
        <taxon>Bacillati</taxon>
        <taxon>Bacillota</taxon>
        <taxon>Bacilli</taxon>
        <taxon>Bacillales</taxon>
        <taxon>Bacillaceae</taxon>
        <taxon>Gracilibacillus</taxon>
    </lineage>
</organism>
<gene>
    <name evidence="1" type="ORF">SH601_12830</name>
</gene>
<dbReference type="Proteomes" id="UP001277972">
    <property type="component" value="Unassembled WGS sequence"/>
</dbReference>
<evidence type="ECO:0000313" key="2">
    <source>
        <dbReference type="Proteomes" id="UP001277972"/>
    </source>
</evidence>
<proteinExistence type="predicted"/>
<evidence type="ECO:0000313" key="1">
    <source>
        <dbReference type="EMBL" id="MDX8046870.1"/>
    </source>
</evidence>
<comment type="caution">
    <text evidence="1">The sequence shown here is derived from an EMBL/GenBank/DDBJ whole genome shotgun (WGS) entry which is preliminary data.</text>
</comment>